<dbReference type="VEuPathDB" id="FungiDB:I302_04221"/>
<dbReference type="RefSeq" id="XP_019047605.1">
    <property type="nucleotide sequence ID" value="XM_019190857.1"/>
</dbReference>
<sequence>MSHHPSASATDDLPSTAKSSPSEDYIMIPSREVEAAEEELRLLHLSSEKKRKVAKVDKIRIEENEALRKELKELEGKRDVKKRNEELEKRCGELEEYKVESEKEQSRIDGVHEKEKEDRRMIIKAQDWRLKELNALVQSKNRKIEELGGEIRKLKKNVEGAYSRL</sequence>
<evidence type="ECO:0000313" key="5">
    <source>
        <dbReference type="Proteomes" id="UP000092730"/>
    </source>
</evidence>
<evidence type="ECO:0000313" key="3">
    <source>
        <dbReference type="EMBL" id="OCF26535.1"/>
    </source>
</evidence>
<keyword evidence="5" id="KW-1185">Reference proteome</keyword>
<keyword evidence="1" id="KW-0175">Coiled coil</keyword>
<reference evidence="4" key="2">
    <citation type="submission" date="2013-07" db="EMBL/GenBank/DDBJ databases">
        <authorList>
            <consortium name="The Broad Institute Genome Sequencing Platform"/>
            <person name="Cuomo C."/>
            <person name="Litvintseva A."/>
            <person name="Chen Y."/>
            <person name="Heitman J."/>
            <person name="Sun S."/>
            <person name="Springer D."/>
            <person name="Dromer F."/>
            <person name="Young S.K."/>
            <person name="Zeng Q."/>
            <person name="Gargeya S."/>
            <person name="Fitzgerald M."/>
            <person name="Abouelleil A."/>
            <person name="Alvarado L."/>
            <person name="Berlin A.M."/>
            <person name="Chapman S.B."/>
            <person name="Dewar J."/>
            <person name="Goldberg J."/>
            <person name="Griggs A."/>
            <person name="Gujja S."/>
            <person name="Hansen M."/>
            <person name="Howarth C."/>
            <person name="Imamovic A."/>
            <person name="Larimer J."/>
            <person name="McCowan C."/>
            <person name="Murphy C."/>
            <person name="Pearson M."/>
            <person name="Priest M."/>
            <person name="Roberts A."/>
            <person name="Saif S."/>
            <person name="Shea T."/>
            <person name="Sykes S."/>
            <person name="Wortman J."/>
            <person name="Nusbaum C."/>
            <person name="Birren B."/>
        </authorList>
    </citation>
    <scope>NUCLEOTIDE SEQUENCE</scope>
    <source>
        <strain evidence="4">CBS 10118</strain>
    </source>
</reference>
<proteinExistence type="predicted"/>
<dbReference type="AlphaFoldDB" id="A0A1B9G679"/>
<reference evidence="3" key="3">
    <citation type="submission" date="2014-01" db="EMBL/GenBank/DDBJ databases">
        <title>Evolution of pathogenesis and genome organization in the Tremellales.</title>
        <authorList>
            <person name="Cuomo C."/>
            <person name="Litvintseva A."/>
            <person name="Heitman J."/>
            <person name="Chen Y."/>
            <person name="Sun S."/>
            <person name="Springer D."/>
            <person name="Dromer F."/>
            <person name="Young S."/>
            <person name="Zeng Q."/>
            <person name="Chapman S."/>
            <person name="Gujja S."/>
            <person name="Saif S."/>
            <person name="Birren B."/>
        </authorList>
    </citation>
    <scope>NUCLEOTIDE SEQUENCE</scope>
    <source>
        <strain evidence="3">CBS 10118</strain>
    </source>
</reference>
<reference evidence="3" key="1">
    <citation type="submission" date="2013-07" db="EMBL/GenBank/DDBJ databases">
        <title>The Genome Sequence of Cryptococcus bestiolae CBS10118.</title>
        <authorList>
            <consortium name="The Broad Institute Genome Sequencing Platform"/>
            <person name="Cuomo C."/>
            <person name="Litvintseva A."/>
            <person name="Chen Y."/>
            <person name="Heitman J."/>
            <person name="Sun S."/>
            <person name="Springer D."/>
            <person name="Dromer F."/>
            <person name="Young S.K."/>
            <person name="Zeng Q."/>
            <person name="Gargeya S."/>
            <person name="Fitzgerald M."/>
            <person name="Abouelleil A."/>
            <person name="Alvarado L."/>
            <person name="Berlin A.M."/>
            <person name="Chapman S.B."/>
            <person name="Dewar J."/>
            <person name="Goldberg J."/>
            <person name="Griggs A."/>
            <person name="Gujja S."/>
            <person name="Hansen M."/>
            <person name="Howarth C."/>
            <person name="Imamovic A."/>
            <person name="Larimer J."/>
            <person name="McCowan C."/>
            <person name="Murphy C."/>
            <person name="Pearson M."/>
            <person name="Priest M."/>
            <person name="Roberts A."/>
            <person name="Saif S."/>
            <person name="Shea T."/>
            <person name="Sykes S."/>
            <person name="Wortman J."/>
            <person name="Nusbaum C."/>
            <person name="Birren B."/>
        </authorList>
    </citation>
    <scope>NUCLEOTIDE SEQUENCE [LARGE SCALE GENOMIC DNA]</scope>
    <source>
        <strain evidence="3">CBS 10118</strain>
    </source>
</reference>
<name>A0A1B9G679_9TREE</name>
<dbReference type="EMBL" id="KI894020">
    <property type="protein sequence ID" value="OCF26535.1"/>
    <property type="molecule type" value="Genomic_DNA"/>
</dbReference>
<accession>A0A1B9G679</accession>
<reference evidence="4" key="4">
    <citation type="submission" date="2024-02" db="EMBL/GenBank/DDBJ databases">
        <title>Comparative genomics of Cryptococcus and Kwoniella reveals pathogenesis evolution and contrasting modes of karyotype evolution via chromosome fusion or intercentromeric recombination.</title>
        <authorList>
            <person name="Coelho M.A."/>
            <person name="David-Palma M."/>
            <person name="Shea T."/>
            <person name="Bowers K."/>
            <person name="McGinley-Smith S."/>
            <person name="Mohammad A.W."/>
            <person name="Gnirke A."/>
            <person name="Yurkov A.M."/>
            <person name="Nowrousian M."/>
            <person name="Sun S."/>
            <person name="Cuomo C.A."/>
            <person name="Heitman J."/>
        </authorList>
    </citation>
    <scope>NUCLEOTIDE SEQUENCE</scope>
    <source>
        <strain evidence="4">CBS 10118</strain>
    </source>
</reference>
<evidence type="ECO:0000256" key="1">
    <source>
        <dbReference type="SAM" id="Coils"/>
    </source>
</evidence>
<feature type="region of interest" description="Disordered" evidence="2">
    <location>
        <begin position="1"/>
        <end position="26"/>
    </location>
</feature>
<dbReference type="Proteomes" id="UP000092730">
    <property type="component" value="Chromosome 1"/>
</dbReference>
<dbReference type="EMBL" id="CP144541">
    <property type="protein sequence ID" value="WVW78885.1"/>
    <property type="molecule type" value="Genomic_DNA"/>
</dbReference>
<feature type="coiled-coil region" evidence="1">
    <location>
        <begin position="64"/>
        <end position="104"/>
    </location>
</feature>
<evidence type="ECO:0000256" key="2">
    <source>
        <dbReference type="SAM" id="MobiDB-lite"/>
    </source>
</evidence>
<organism evidence="3">
    <name type="scientific">Kwoniella bestiolae CBS 10118</name>
    <dbReference type="NCBI Taxonomy" id="1296100"/>
    <lineage>
        <taxon>Eukaryota</taxon>
        <taxon>Fungi</taxon>
        <taxon>Dikarya</taxon>
        <taxon>Basidiomycota</taxon>
        <taxon>Agaricomycotina</taxon>
        <taxon>Tremellomycetes</taxon>
        <taxon>Tremellales</taxon>
        <taxon>Cryptococcaceae</taxon>
        <taxon>Kwoniella</taxon>
    </lineage>
</organism>
<dbReference type="GeneID" id="30208620"/>
<evidence type="ECO:0000313" key="4">
    <source>
        <dbReference type="EMBL" id="WVW78885.1"/>
    </source>
</evidence>
<gene>
    <name evidence="3" type="ORF">I302_04221</name>
    <name evidence="4" type="ORF">I302_100848</name>
</gene>
<protein>
    <submittedName>
        <fullName evidence="3">Uncharacterized protein</fullName>
    </submittedName>
</protein>
<feature type="coiled-coil region" evidence="1">
    <location>
        <begin position="130"/>
        <end position="164"/>
    </location>
</feature>
<dbReference type="KEGG" id="kbi:30208620"/>